<protein>
    <recommendedName>
        <fullName evidence="5">RxLR effector candidate protein</fullName>
    </recommendedName>
</protein>
<evidence type="ECO:0008006" key="5">
    <source>
        <dbReference type="Google" id="ProtNLM"/>
    </source>
</evidence>
<comment type="caution">
    <text evidence="3">The sequence shown here is derived from an EMBL/GenBank/DDBJ whole genome shotgun (WGS) entry which is preliminary data.</text>
</comment>
<accession>A0AAV0UUQ5</accession>
<reference evidence="3" key="1">
    <citation type="submission" date="2022-12" db="EMBL/GenBank/DDBJ databases">
        <authorList>
            <person name="Webb A."/>
        </authorList>
    </citation>
    <scope>NUCLEOTIDE SEQUENCE</scope>
    <source>
        <strain evidence="3">Hp1</strain>
    </source>
</reference>
<keyword evidence="4" id="KW-1185">Reference proteome</keyword>
<dbReference type="EMBL" id="CANTFL010001446">
    <property type="protein sequence ID" value="CAI5740660.1"/>
    <property type="molecule type" value="Genomic_DNA"/>
</dbReference>
<name>A0AAV0UUQ5_HYABA</name>
<gene>
    <name evidence="3" type="ORF">HBR001_LOCUS8219</name>
</gene>
<organism evidence="3 4">
    <name type="scientific">Hyaloperonospora brassicae</name>
    <name type="common">Brassica downy mildew</name>
    <name type="synonym">Peronospora brassicae</name>
    <dbReference type="NCBI Taxonomy" id="162125"/>
    <lineage>
        <taxon>Eukaryota</taxon>
        <taxon>Sar</taxon>
        <taxon>Stramenopiles</taxon>
        <taxon>Oomycota</taxon>
        <taxon>Peronosporomycetes</taxon>
        <taxon>Peronosporales</taxon>
        <taxon>Peronosporaceae</taxon>
        <taxon>Hyaloperonospora</taxon>
    </lineage>
</organism>
<feature type="region of interest" description="Disordered" evidence="1">
    <location>
        <begin position="33"/>
        <end position="62"/>
    </location>
</feature>
<evidence type="ECO:0000256" key="2">
    <source>
        <dbReference type="SAM" id="SignalP"/>
    </source>
</evidence>
<keyword evidence="2" id="KW-0732">Signal</keyword>
<evidence type="ECO:0000256" key="1">
    <source>
        <dbReference type="SAM" id="MobiDB-lite"/>
    </source>
</evidence>
<evidence type="ECO:0000313" key="3">
    <source>
        <dbReference type="EMBL" id="CAI5740660.1"/>
    </source>
</evidence>
<dbReference type="AlphaFoldDB" id="A0AAV0UUQ5"/>
<feature type="signal peptide" evidence="2">
    <location>
        <begin position="1"/>
        <end position="22"/>
    </location>
</feature>
<sequence>MSLHYIVVRLAAVVLLATSTTAAASASLRQREHSARSFGIDKQDVSKGRPARTDDNSAKNDDFNQEARAALAVNSPAGSFTDLFMKWGSSLLHENAPAGGKPLMGLGHSSGNELSKAKLDLLLQHYLQQGREMDVTATTILNLIPVSRLAEMEKDYPGFNTVISKAWVKEGKSADDVMRLLELTGIGPKIMDHPNLGLYIRFRYVLNEKLATQKLAKQELARLSQEHTR</sequence>
<proteinExistence type="predicted"/>
<dbReference type="Proteomes" id="UP001162031">
    <property type="component" value="Unassembled WGS sequence"/>
</dbReference>
<feature type="chain" id="PRO_5043807544" description="RxLR effector candidate protein" evidence="2">
    <location>
        <begin position="23"/>
        <end position="229"/>
    </location>
</feature>
<evidence type="ECO:0000313" key="4">
    <source>
        <dbReference type="Proteomes" id="UP001162031"/>
    </source>
</evidence>